<proteinExistence type="predicted"/>
<keyword evidence="4" id="KW-1185">Reference proteome</keyword>
<dbReference type="InterPro" id="IPR027353">
    <property type="entry name" value="NET_dom"/>
</dbReference>
<accession>A0A1Y3BMW1</accession>
<dbReference type="Gene3D" id="1.20.1270.220">
    <property type="match status" value="1"/>
</dbReference>
<evidence type="ECO:0000259" key="2">
    <source>
        <dbReference type="PROSITE" id="PS51525"/>
    </source>
</evidence>
<sequence length="131" mass="14411">TDLQNVLRILQSTEPSLRCDDEQNVEIDFEALKPKTLIALRKYVTSCMLNSKASPSNPDRSGNNNNNNNNLPSSSTSALVTNKSSKKFCRASSSSNFDTDCDNSIQNNWSRADSRASNLQLSESSSDSELD</sequence>
<dbReference type="InterPro" id="IPR050935">
    <property type="entry name" value="Bromo_chromatin_reader"/>
</dbReference>
<dbReference type="GO" id="GO:0006338">
    <property type="term" value="P:chromatin remodeling"/>
    <property type="evidence" value="ECO:0007669"/>
    <property type="project" value="TreeGrafter"/>
</dbReference>
<dbReference type="PANTHER" id="PTHR22880:SF225">
    <property type="entry name" value="BROMODOMAIN-CONTAINING PROTEIN BET-1-RELATED"/>
    <property type="match status" value="1"/>
</dbReference>
<reference evidence="3 4" key="1">
    <citation type="submission" date="2017-03" db="EMBL/GenBank/DDBJ databases">
        <title>Genome Survey of Euroglyphus maynei.</title>
        <authorList>
            <person name="Arlian L.G."/>
            <person name="Morgan M.S."/>
            <person name="Rider S.D."/>
        </authorList>
    </citation>
    <scope>NUCLEOTIDE SEQUENCE [LARGE SCALE GENOMIC DNA]</scope>
    <source>
        <strain evidence="3">Arlian Lab</strain>
        <tissue evidence="3">Whole body</tissue>
    </source>
</reference>
<evidence type="ECO:0000313" key="3">
    <source>
        <dbReference type="EMBL" id="OTF81427.1"/>
    </source>
</evidence>
<evidence type="ECO:0000313" key="4">
    <source>
        <dbReference type="Proteomes" id="UP000194236"/>
    </source>
</evidence>
<feature type="domain" description="NET" evidence="2">
    <location>
        <begin position="1"/>
        <end position="55"/>
    </location>
</feature>
<protein>
    <recommendedName>
        <fullName evidence="2">NET domain-containing protein</fullName>
    </recommendedName>
</protein>
<gene>
    <name evidence="3" type="ORF">BLA29_010037</name>
</gene>
<dbReference type="AlphaFoldDB" id="A0A1Y3BMW1"/>
<dbReference type="OrthoDB" id="784962at2759"/>
<dbReference type="PANTHER" id="PTHR22880">
    <property type="entry name" value="FALZ-RELATED BROMODOMAIN-CONTAINING PROTEINS"/>
    <property type="match status" value="1"/>
</dbReference>
<comment type="caution">
    <text evidence="3">The sequence shown here is derived from an EMBL/GenBank/DDBJ whole genome shotgun (WGS) entry which is preliminary data.</text>
</comment>
<feature type="non-terminal residue" evidence="3">
    <location>
        <position position="1"/>
    </location>
</feature>
<evidence type="ECO:0000256" key="1">
    <source>
        <dbReference type="SAM" id="MobiDB-lite"/>
    </source>
</evidence>
<dbReference type="PROSITE" id="PS51525">
    <property type="entry name" value="NET"/>
    <property type="match status" value="1"/>
</dbReference>
<dbReference type="GO" id="GO:0006355">
    <property type="term" value="P:regulation of DNA-templated transcription"/>
    <property type="evidence" value="ECO:0007669"/>
    <property type="project" value="TreeGrafter"/>
</dbReference>
<dbReference type="InterPro" id="IPR038336">
    <property type="entry name" value="NET_sf"/>
</dbReference>
<feature type="region of interest" description="Disordered" evidence="1">
    <location>
        <begin position="50"/>
        <end position="79"/>
    </location>
</feature>
<dbReference type="EMBL" id="MUJZ01013678">
    <property type="protein sequence ID" value="OTF81427.1"/>
    <property type="molecule type" value="Genomic_DNA"/>
</dbReference>
<dbReference type="GO" id="GO:0000785">
    <property type="term" value="C:chromatin"/>
    <property type="evidence" value="ECO:0007669"/>
    <property type="project" value="TreeGrafter"/>
</dbReference>
<dbReference type="Pfam" id="PF17035">
    <property type="entry name" value="BET"/>
    <property type="match status" value="1"/>
</dbReference>
<dbReference type="Proteomes" id="UP000194236">
    <property type="component" value="Unassembled WGS sequence"/>
</dbReference>
<name>A0A1Y3BMW1_EURMA</name>
<feature type="region of interest" description="Disordered" evidence="1">
    <location>
        <begin position="111"/>
        <end position="131"/>
    </location>
</feature>
<organism evidence="3 4">
    <name type="scientific">Euroglyphus maynei</name>
    <name type="common">Mayne's house dust mite</name>
    <dbReference type="NCBI Taxonomy" id="6958"/>
    <lineage>
        <taxon>Eukaryota</taxon>
        <taxon>Metazoa</taxon>
        <taxon>Ecdysozoa</taxon>
        <taxon>Arthropoda</taxon>
        <taxon>Chelicerata</taxon>
        <taxon>Arachnida</taxon>
        <taxon>Acari</taxon>
        <taxon>Acariformes</taxon>
        <taxon>Sarcoptiformes</taxon>
        <taxon>Astigmata</taxon>
        <taxon>Psoroptidia</taxon>
        <taxon>Analgoidea</taxon>
        <taxon>Pyroglyphidae</taxon>
        <taxon>Pyroglyphinae</taxon>
        <taxon>Euroglyphus</taxon>
    </lineage>
</organism>
<feature type="compositionally biased region" description="Polar residues" evidence="1">
    <location>
        <begin position="111"/>
        <end position="120"/>
    </location>
</feature>
<dbReference type="GO" id="GO:0005634">
    <property type="term" value="C:nucleus"/>
    <property type="evidence" value="ECO:0007669"/>
    <property type="project" value="TreeGrafter"/>
</dbReference>
<feature type="compositionally biased region" description="Low complexity" evidence="1">
    <location>
        <begin position="54"/>
        <end position="77"/>
    </location>
</feature>